<name>I7LD44_9LACO</name>
<dbReference type="Gene3D" id="1.10.10.10">
    <property type="entry name" value="Winged helix-like DNA-binding domain superfamily/Winged helix DNA-binding domain"/>
    <property type="match status" value="1"/>
</dbReference>
<dbReference type="PATRIC" id="fig|1423751.3.peg.988"/>
<dbReference type="Proteomes" id="UP000051521">
    <property type="component" value="Unassembled WGS sequence"/>
</dbReference>
<feature type="DNA-binding region" description="OmpR/PhoB-type" evidence="7">
    <location>
        <begin position="135"/>
        <end position="238"/>
    </location>
</feature>
<sequence>MNKIILMTKNITLFTGLTTFANDHELRIYNALSLAKAVQHSNSNDLCGIILDIHGIAEDALYSNISAIREHFAGPIIVLNKVMHAHIAKKLFQLKVSAYLVSQNVDLVLAQLESLLWLSDRKPLLPETKVTSTNFTVVHLGDNCDLRIDFKRYNAFINEQSIFLTPKEFKLLKFLLDNEGQVLSREQLLDGVWHYDDDYDSTRIVDMHISHLRDKLEKDPKHPEYIKTVRGFGYMLDLPAQD</sequence>
<evidence type="ECO:0000256" key="7">
    <source>
        <dbReference type="PROSITE-ProRule" id="PRU01091"/>
    </source>
</evidence>
<evidence type="ECO:0000259" key="8">
    <source>
        <dbReference type="PROSITE" id="PS51755"/>
    </source>
</evidence>
<keyword evidence="5" id="KW-0010">Activator</keyword>
<gene>
    <name evidence="9" type="ORF">BN52_01995</name>
    <name evidence="10" type="ORF">FC38_GL000953</name>
</gene>
<organism evidence="9 11">
    <name type="scientific">Lactobacillus gigeriorum DSM 23908 = CRBIP 24.85</name>
    <dbReference type="NCBI Taxonomy" id="1423751"/>
    <lineage>
        <taxon>Bacteria</taxon>
        <taxon>Bacillati</taxon>
        <taxon>Bacillota</taxon>
        <taxon>Bacilli</taxon>
        <taxon>Lactobacillales</taxon>
        <taxon>Lactobacillaceae</taxon>
        <taxon>Lactobacillus</taxon>
    </lineage>
</organism>
<dbReference type="InterPro" id="IPR016032">
    <property type="entry name" value="Sig_transdc_resp-reg_C-effctor"/>
</dbReference>
<accession>I7LD44</accession>
<dbReference type="GO" id="GO:0005829">
    <property type="term" value="C:cytosol"/>
    <property type="evidence" value="ECO:0007669"/>
    <property type="project" value="TreeGrafter"/>
</dbReference>
<dbReference type="RefSeq" id="WP_008473133.1">
    <property type="nucleotide sequence ID" value="NZ_AYZO01000029.1"/>
</dbReference>
<protein>
    <submittedName>
        <fullName evidence="9">DNA-binding response regulator</fullName>
    </submittedName>
</protein>
<proteinExistence type="predicted"/>
<keyword evidence="6" id="KW-0804">Transcription</keyword>
<keyword evidence="3" id="KW-0805">Transcription regulation</keyword>
<dbReference type="AlphaFoldDB" id="I7LD44"/>
<dbReference type="GO" id="GO:0000976">
    <property type="term" value="F:transcription cis-regulatory region binding"/>
    <property type="evidence" value="ECO:0007669"/>
    <property type="project" value="TreeGrafter"/>
</dbReference>
<evidence type="ECO:0000256" key="1">
    <source>
        <dbReference type="ARBA" id="ARBA00022553"/>
    </source>
</evidence>
<evidence type="ECO:0000256" key="5">
    <source>
        <dbReference type="ARBA" id="ARBA00023159"/>
    </source>
</evidence>
<comment type="caution">
    <text evidence="9">The sequence shown here is derived from an EMBL/GenBank/DDBJ whole genome shotgun (WGS) entry which is preliminary data.</text>
</comment>
<evidence type="ECO:0000313" key="10">
    <source>
        <dbReference type="EMBL" id="KRN10555.1"/>
    </source>
</evidence>
<dbReference type="Proteomes" id="UP000009326">
    <property type="component" value="Unassembled WGS sequence"/>
</dbReference>
<keyword evidence="12" id="KW-1185">Reference proteome</keyword>
<dbReference type="Pfam" id="PF00486">
    <property type="entry name" value="Trans_reg_C"/>
    <property type="match status" value="1"/>
</dbReference>
<dbReference type="EMBL" id="CAKC01000045">
    <property type="protein sequence ID" value="CCI87026.1"/>
    <property type="molecule type" value="Genomic_DNA"/>
</dbReference>
<evidence type="ECO:0000256" key="4">
    <source>
        <dbReference type="ARBA" id="ARBA00023125"/>
    </source>
</evidence>
<dbReference type="PROSITE" id="PS51755">
    <property type="entry name" value="OMPR_PHOB"/>
    <property type="match status" value="1"/>
</dbReference>
<keyword evidence="2" id="KW-0902">Two-component regulatory system</keyword>
<dbReference type="GO" id="GO:0032993">
    <property type="term" value="C:protein-DNA complex"/>
    <property type="evidence" value="ECO:0007669"/>
    <property type="project" value="TreeGrafter"/>
</dbReference>
<evidence type="ECO:0000313" key="12">
    <source>
        <dbReference type="Proteomes" id="UP000051521"/>
    </source>
</evidence>
<dbReference type="InterPro" id="IPR036388">
    <property type="entry name" value="WH-like_DNA-bd_sf"/>
</dbReference>
<dbReference type="SUPFAM" id="SSF46894">
    <property type="entry name" value="C-terminal effector domain of the bipartite response regulators"/>
    <property type="match status" value="1"/>
</dbReference>
<dbReference type="PANTHER" id="PTHR48111">
    <property type="entry name" value="REGULATOR OF RPOS"/>
    <property type="match status" value="1"/>
</dbReference>
<dbReference type="GO" id="GO:0006355">
    <property type="term" value="P:regulation of DNA-templated transcription"/>
    <property type="evidence" value="ECO:0007669"/>
    <property type="project" value="InterPro"/>
</dbReference>
<dbReference type="OrthoDB" id="1779039at2"/>
<dbReference type="FunFam" id="1.10.10.10:FF:000018">
    <property type="entry name" value="DNA-binding response regulator ResD"/>
    <property type="match status" value="1"/>
</dbReference>
<keyword evidence="1" id="KW-0597">Phosphoprotein</keyword>
<dbReference type="InterPro" id="IPR001867">
    <property type="entry name" value="OmpR/PhoB-type_DNA-bd"/>
</dbReference>
<dbReference type="GO" id="GO:0000156">
    <property type="term" value="F:phosphorelay response regulator activity"/>
    <property type="evidence" value="ECO:0007669"/>
    <property type="project" value="TreeGrafter"/>
</dbReference>
<evidence type="ECO:0000313" key="11">
    <source>
        <dbReference type="Proteomes" id="UP000009326"/>
    </source>
</evidence>
<evidence type="ECO:0000256" key="3">
    <source>
        <dbReference type="ARBA" id="ARBA00023015"/>
    </source>
</evidence>
<dbReference type="CDD" id="cd00383">
    <property type="entry name" value="trans_reg_C"/>
    <property type="match status" value="1"/>
</dbReference>
<dbReference type="SMART" id="SM00862">
    <property type="entry name" value="Trans_reg_C"/>
    <property type="match status" value="1"/>
</dbReference>
<reference evidence="9 11" key="1">
    <citation type="submission" date="2012-06" db="EMBL/GenBank/DDBJ databases">
        <title>Draft genome sequence of Lactobacillus gigeriorum CRBIP 24.85T, isolated from chicken crop.</title>
        <authorList>
            <person name="Cousin S."/>
            <person name="Ma L."/>
            <person name="Creno S."/>
            <person name="Clermont D."/>
            <person name="Loux V."/>
            <person name="Bizet C."/>
            <person name="Bouchier C."/>
        </authorList>
    </citation>
    <scope>NUCLEOTIDE SEQUENCE [LARGE SCALE GENOMIC DNA]</scope>
    <source>
        <strain evidence="11">CRBIP 24.85T</strain>
        <strain evidence="9">Type strain: CRBIP 24.85</strain>
    </source>
</reference>
<dbReference type="STRING" id="1423751.FC38_GL000953"/>
<evidence type="ECO:0000313" key="9">
    <source>
        <dbReference type="EMBL" id="CCI87026.1"/>
    </source>
</evidence>
<dbReference type="InterPro" id="IPR039420">
    <property type="entry name" value="WalR-like"/>
</dbReference>
<dbReference type="PANTHER" id="PTHR48111:SF40">
    <property type="entry name" value="PHOSPHATE REGULON TRANSCRIPTIONAL REGULATORY PROTEIN PHOB"/>
    <property type="match status" value="1"/>
</dbReference>
<reference evidence="10 12" key="2">
    <citation type="journal article" date="2015" name="Genome Announc.">
        <title>Expanding the biotechnology potential of lactobacilli through comparative genomics of 213 strains and associated genera.</title>
        <authorList>
            <person name="Sun Z."/>
            <person name="Harris H.M."/>
            <person name="McCann A."/>
            <person name="Guo C."/>
            <person name="Argimon S."/>
            <person name="Zhang W."/>
            <person name="Yang X."/>
            <person name="Jeffery I.B."/>
            <person name="Cooney J.C."/>
            <person name="Kagawa T.F."/>
            <person name="Liu W."/>
            <person name="Song Y."/>
            <person name="Salvetti E."/>
            <person name="Wrobel A."/>
            <person name="Rasinkangas P."/>
            <person name="Parkhill J."/>
            <person name="Rea M.C."/>
            <person name="O'Sullivan O."/>
            <person name="Ritari J."/>
            <person name="Douillard F.P."/>
            <person name="Paul Ross R."/>
            <person name="Yang R."/>
            <person name="Briner A.E."/>
            <person name="Felis G.E."/>
            <person name="de Vos W.M."/>
            <person name="Barrangou R."/>
            <person name="Klaenhammer T.R."/>
            <person name="Caufield P.W."/>
            <person name="Cui Y."/>
            <person name="Zhang H."/>
            <person name="O'Toole P.W."/>
        </authorList>
    </citation>
    <scope>NUCLEOTIDE SEQUENCE [LARGE SCALE GENOMIC DNA]</scope>
    <source>
        <strain evidence="10 12">DSM 23908</strain>
    </source>
</reference>
<keyword evidence="4 7" id="KW-0238">DNA-binding</keyword>
<feature type="domain" description="OmpR/PhoB-type" evidence="8">
    <location>
        <begin position="135"/>
        <end position="238"/>
    </location>
</feature>
<dbReference type="EMBL" id="AYZO01000029">
    <property type="protein sequence ID" value="KRN10555.1"/>
    <property type="molecule type" value="Genomic_DNA"/>
</dbReference>
<evidence type="ECO:0000256" key="2">
    <source>
        <dbReference type="ARBA" id="ARBA00023012"/>
    </source>
</evidence>
<evidence type="ECO:0000256" key="6">
    <source>
        <dbReference type="ARBA" id="ARBA00023163"/>
    </source>
</evidence>